<accession>A0A842IM72</accession>
<dbReference type="InterPro" id="IPR014284">
    <property type="entry name" value="RNA_pol_sigma-70_dom"/>
</dbReference>
<organism evidence="9 10">
    <name type="scientific">Winogradskyella flava</name>
    <dbReference type="NCBI Taxonomy" id="1884876"/>
    <lineage>
        <taxon>Bacteria</taxon>
        <taxon>Pseudomonadati</taxon>
        <taxon>Bacteroidota</taxon>
        <taxon>Flavobacteriia</taxon>
        <taxon>Flavobacteriales</taxon>
        <taxon>Flavobacteriaceae</taxon>
        <taxon>Winogradskyella</taxon>
    </lineage>
</organism>
<dbReference type="Proteomes" id="UP000533900">
    <property type="component" value="Unassembled WGS sequence"/>
</dbReference>
<dbReference type="GO" id="GO:0016987">
    <property type="term" value="F:sigma factor activity"/>
    <property type="evidence" value="ECO:0007669"/>
    <property type="project" value="UniProtKB-KW"/>
</dbReference>
<gene>
    <name evidence="9" type="ORF">H7F21_01860</name>
</gene>
<feature type="domain" description="RNA polymerase sigma-70 region 2" evidence="7">
    <location>
        <begin position="9"/>
        <end position="77"/>
    </location>
</feature>
<dbReference type="InterPro" id="IPR000838">
    <property type="entry name" value="RNA_pol_sigma70_ECF_CS"/>
</dbReference>
<evidence type="ECO:0000256" key="1">
    <source>
        <dbReference type="ARBA" id="ARBA00010641"/>
    </source>
</evidence>
<protein>
    <recommendedName>
        <fullName evidence="6">RNA polymerase sigma factor</fullName>
    </recommendedName>
</protein>
<comment type="similarity">
    <text evidence="1 6">Belongs to the sigma-70 factor family. ECF subfamily.</text>
</comment>
<comment type="caution">
    <text evidence="9">The sequence shown here is derived from an EMBL/GenBank/DDBJ whole genome shotgun (WGS) entry which is preliminary data.</text>
</comment>
<dbReference type="NCBIfam" id="TIGR02937">
    <property type="entry name" value="sigma70-ECF"/>
    <property type="match status" value="1"/>
</dbReference>
<dbReference type="RefSeq" id="WP_185787534.1">
    <property type="nucleotide sequence ID" value="NZ_JACLCP010000001.1"/>
</dbReference>
<dbReference type="SUPFAM" id="SSF88659">
    <property type="entry name" value="Sigma3 and sigma4 domains of RNA polymerase sigma factors"/>
    <property type="match status" value="1"/>
</dbReference>
<dbReference type="Gene3D" id="1.10.10.10">
    <property type="entry name" value="Winged helix-like DNA-binding domain superfamily/Winged helix DNA-binding domain"/>
    <property type="match status" value="1"/>
</dbReference>
<dbReference type="GO" id="GO:0003677">
    <property type="term" value="F:DNA binding"/>
    <property type="evidence" value="ECO:0007669"/>
    <property type="project" value="UniProtKB-KW"/>
</dbReference>
<dbReference type="InterPro" id="IPR007627">
    <property type="entry name" value="RNA_pol_sigma70_r2"/>
</dbReference>
<proteinExistence type="inferred from homology"/>
<dbReference type="EMBL" id="JACLCP010000001">
    <property type="protein sequence ID" value="MBC2843821.1"/>
    <property type="molecule type" value="Genomic_DNA"/>
</dbReference>
<dbReference type="Pfam" id="PF08281">
    <property type="entry name" value="Sigma70_r4_2"/>
    <property type="match status" value="1"/>
</dbReference>
<keyword evidence="4 6" id="KW-0238">DNA-binding</keyword>
<dbReference type="InterPro" id="IPR036388">
    <property type="entry name" value="WH-like_DNA-bd_sf"/>
</dbReference>
<keyword evidence="3 6" id="KW-0731">Sigma factor</keyword>
<evidence type="ECO:0000256" key="6">
    <source>
        <dbReference type="RuleBase" id="RU000716"/>
    </source>
</evidence>
<evidence type="ECO:0000259" key="7">
    <source>
        <dbReference type="Pfam" id="PF04542"/>
    </source>
</evidence>
<dbReference type="InterPro" id="IPR013325">
    <property type="entry name" value="RNA_pol_sigma_r2"/>
</dbReference>
<dbReference type="InterPro" id="IPR013249">
    <property type="entry name" value="RNA_pol_sigma70_r4_t2"/>
</dbReference>
<dbReference type="PROSITE" id="PS01063">
    <property type="entry name" value="SIGMA70_ECF"/>
    <property type="match status" value="1"/>
</dbReference>
<keyword evidence="2 6" id="KW-0805">Transcription regulation</keyword>
<keyword evidence="10" id="KW-1185">Reference proteome</keyword>
<name>A0A842IM72_9FLAO</name>
<evidence type="ECO:0000256" key="5">
    <source>
        <dbReference type="ARBA" id="ARBA00023163"/>
    </source>
</evidence>
<dbReference type="SUPFAM" id="SSF88946">
    <property type="entry name" value="Sigma2 domain of RNA polymerase sigma factors"/>
    <property type="match status" value="1"/>
</dbReference>
<sequence length="161" mass="18781">MRQTQFDTIYKENYPKVIRLCMGYTNGNESQAQDLTQDVFIKVWENLGDFKNHSALSTWIYRITVNTCLMSLRKKKKLRLSNNLPMHVESNNDSHSESREQQFIQLYGCIDKLSENSKTIILLALEGLPQKEIAEIVGVKHEAIRVRLHRIKNELTKCVKK</sequence>
<dbReference type="Gene3D" id="1.10.1740.10">
    <property type="match status" value="1"/>
</dbReference>
<keyword evidence="5 6" id="KW-0804">Transcription</keyword>
<dbReference type="Pfam" id="PF04542">
    <property type="entry name" value="Sigma70_r2"/>
    <property type="match status" value="1"/>
</dbReference>
<dbReference type="InterPro" id="IPR039425">
    <property type="entry name" value="RNA_pol_sigma-70-like"/>
</dbReference>
<evidence type="ECO:0000313" key="10">
    <source>
        <dbReference type="Proteomes" id="UP000533900"/>
    </source>
</evidence>
<dbReference type="AlphaFoldDB" id="A0A842IM72"/>
<evidence type="ECO:0000256" key="2">
    <source>
        <dbReference type="ARBA" id="ARBA00023015"/>
    </source>
</evidence>
<dbReference type="PANTHER" id="PTHR43133">
    <property type="entry name" value="RNA POLYMERASE ECF-TYPE SIGMA FACTO"/>
    <property type="match status" value="1"/>
</dbReference>
<dbReference type="InterPro" id="IPR013324">
    <property type="entry name" value="RNA_pol_sigma_r3/r4-like"/>
</dbReference>
<evidence type="ECO:0000259" key="8">
    <source>
        <dbReference type="Pfam" id="PF08281"/>
    </source>
</evidence>
<feature type="domain" description="RNA polymerase sigma factor 70 region 4 type 2" evidence="8">
    <location>
        <begin position="105"/>
        <end position="154"/>
    </location>
</feature>
<evidence type="ECO:0000313" key="9">
    <source>
        <dbReference type="EMBL" id="MBC2843821.1"/>
    </source>
</evidence>
<dbReference type="PANTHER" id="PTHR43133:SF46">
    <property type="entry name" value="RNA POLYMERASE SIGMA-70 FACTOR ECF SUBFAMILY"/>
    <property type="match status" value="1"/>
</dbReference>
<dbReference type="CDD" id="cd06171">
    <property type="entry name" value="Sigma70_r4"/>
    <property type="match status" value="1"/>
</dbReference>
<reference evidence="9" key="1">
    <citation type="submission" date="2020-08" db="EMBL/GenBank/DDBJ databases">
        <title>Winogradskyella ouciana sp. nov., isolated from the hadal seawater of the Mariana Trench.</title>
        <authorList>
            <person name="He X."/>
        </authorList>
    </citation>
    <scope>NUCLEOTIDE SEQUENCE [LARGE SCALE GENOMIC DNA]</scope>
    <source>
        <strain evidence="9">KCTC 52348</strain>
    </source>
</reference>
<dbReference type="GO" id="GO:0006352">
    <property type="term" value="P:DNA-templated transcription initiation"/>
    <property type="evidence" value="ECO:0007669"/>
    <property type="project" value="InterPro"/>
</dbReference>
<evidence type="ECO:0000256" key="3">
    <source>
        <dbReference type="ARBA" id="ARBA00023082"/>
    </source>
</evidence>
<evidence type="ECO:0000256" key="4">
    <source>
        <dbReference type="ARBA" id="ARBA00023125"/>
    </source>
</evidence>